<dbReference type="NCBIfam" id="NF004078">
    <property type="entry name" value="PRK05583.1"/>
    <property type="match status" value="1"/>
</dbReference>
<dbReference type="GO" id="GO:0005840">
    <property type="term" value="C:ribosome"/>
    <property type="evidence" value="ECO:0007669"/>
    <property type="project" value="UniProtKB-KW"/>
</dbReference>
<dbReference type="eggNOG" id="COG1358">
    <property type="taxonomic scope" value="Bacteria"/>
</dbReference>
<keyword evidence="3" id="KW-1185">Reference proteome</keyword>
<proteinExistence type="predicted"/>
<sequence length="103" mass="11850">MEKDKFLKFLGLVKKSGRLKEGYNKCEETIKAGNSELVIISVDASLNTKDKFNTYASRFHTEIIEHFTKEELGTALGRPEINILCITDKNMSKKLLELWQKKI</sequence>
<dbReference type="OrthoDB" id="9794863at2"/>
<dbReference type="RefSeq" id="WP_015615749.1">
    <property type="nucleotide sequence ID" value="NC_021182.1"/>
</dbReference>
<dbReference type="InterPro" id="IPR004038">
    <property type="entry name" value="Ribosomal_eL8/eL30/eS12/Gad45"/>
</dbReference>
<dbReference type="HOGENOM" id="CLU_157804_1_0_9"/>
<dbReference type="Proteomes" id="UP000013523">
    <property type="component" value="Chromosome"/>
</dbReference>
<dbReference type="PATRIC" id="fig|86416.3.peg.2577"/>
<protein>
    <submittedName>
        <fullName evidence="2">Ribosomal protein HS6-type (S12/L30/L7a)</fullName>
    </submittedName>
</protein>
<gene>
    <name evidence="2" type="ORF">Clopa_2591</name>
</gene>
<name>R4KCV3_CLOPA</name>
<evidence type="ECO:0000259" key="1">
    <source>
        <dbReference type="Pfam" id="PF01248"/>
    </source>
</evidence>
<dbReference type="AlphaFoldDB" id="R4KCV3"/>
<evidence type="ECO:0000313" key="2">
    <source>
        <dbReference type="EMBL" id="AGK97450.1"/>
    </source>
</evidence>
<accession>R4KCV3</accession>
<dbReference type="SUPFAM" id="SSF55315">
    <property type="entry name" value="L30e-like"/>
    <property type="match status" value="1"/>
</dbReference>
<dbReference type="KEGG" id="cpas:Clopa_2591"/>
<keyword evidence="2" id="KW-0689">Ribosomal protein</keyword>
<organism evidence="2 3">
    <name type="scientific">Clostridium pasteurianum BC1</name>
    <dbReference type="NCBI Taxonomy" id="86416"/>
    <lineage>
        <taxon>Bacteria</taxon>
        <taxon>Bacillati</taxon>
        <taxon>Bacillota</taxon>
        <taxon>Clostridia</taxon>
        <taxon>Eubacteriales</taxon>
        <taxon>Clostridiaceae</taxon>
        <taxon>Clostridium</taxon>
    </lineage>
</organism>
<dbReference type="Gene3D" id="3.30.1330.30">
    <property type="match status" value="1"/>
</dbReference>
<reference evidence="2 3" key="1">
    <citation type="submission" date="2012-01" db="EMBL/GenBank/DDBJ databases">
        <title>Complete sequence of chromosome of Clostridium pasteurianum BC1.</title>
        <authorList>
            <consortium name="US DOE Joint Genome Institute"/>
            <person name="Lucas S."/>
            <person name="Han J."/>
            <person name="Lapidus A."/>
            <person name="Cheng J.-F."/>
            <person name="Goodwin L."/>
            <person name="Pitluck S."/>
            <person name="Peters L."/>
            <person name="Mikhailova N."/>
            <person name="Teshima H."/>
            <person name="Detter J.C."/>
            <person name="Han C."/>
            <person name="Tapia R."/>
            <person name="Land M."/>
            <person name="Hauser L."/>
            <person name="Kyrpides N."/>
            <person name="Ivanova N."/>
            <person name="Pagani I."/>
            <person name="Dunn J."/>
            <person name="Taghavi S."/>
            <person name="Francis A."/>
            <person name="van der Lelie D."/>
            <person name="Woyke T."/>
        </authorList>
    </citation>
    <scope>NUCLEOTIDE SEQUENCE [LARGE SCALE GENOMIC DNA]</scope>
    <source>
        <strain evidence="2 3">BC1</strain>
    </source>
</reference>
<dbReference type="InterPro" id="IPR029064">
    <property type="entry name" value="Ribosomal_eL30-like_sf"/>
</dbReference>
<dbReference type="EMBL" id="CP003261">
    <property type="protein sequence ID" value="AGK97450.1"/>
    <property type="molecule type" value="Genomic_DNA"/>
</dbReference>
<evidence type="ECO:0000313" key="3">
    <source>
        <dbReference type="Proteomes" id="UP000013523"/>
    </source>
</evidence>
<feature type="domain" description="Ribosomal protein eL8/eL30/eS12/Gadd45" evidence="1">
    <location>
        <begin position="6"/>
        <end position="94"/>
    </location>
</feature>
<keyword evidence="2" id="KW-0687">Ribonucleoprotein</keyword>
<dbReference type="Pfam" id="PF01248">
    <property type="entry name" value="Ribosomal_L7Ae"/>
    <property type="match status" value="1"/>
</dbReference>
<dbReference type="STRING" id="86416.Clopa_2591"/>